<dbReference type="PANTHER" id="PTHR42886">
    <property type="entry name" value="RE40534P-RELATED"/>
    <property type="match status" value="1"/>
</dbReference>
<evidence type="ECO:0000259" key="2">
    <source>
        <dbReference type="Pfam" id="PF00561"/>
    </source>
</evidence>
<dbReference type="GO" id="GO:0005743">
    <property type="term" value="C:mitochondrial inner membrane"/>
    <property type="evidence" value="ECO:0007669"/>
    <property type="project" value="TreeGrafter"/>
</dbReference>
<dbReference type="ESTHER" id="picst-a3lu11">
    <property type="family name" value="CGI-58_ABHD5_ABHD4"/>
</dbReference>
<dbReference type="STRING" id="322104.A3LU11"/>
<gene>
    <name evidence="3" type="ORF">PICST_44442</name>
</gene>
<protein>
    <recommendedName>
        <fullName evidence="2">AB hydrolase-1 domain-containing protein</fullName>
    </recommendedName>
</protein>
<feature type="domain" description="AB hydrolase-1" evidence="2">
    <location>
        <begin position="94"/>
        <end position="428"/>
    </location>
</feature>
<dbReference type="RefSeq" id="XP_001384532.2">
    <property type="nucleotide sequence ID" value="XM_001384495.1"/>
</dbReference>
<dbReference type="GO" id="GO:0042171">
    <property type="term" value="F:lysophosphatidic acid acyltransferase activity"/>
    <property type="evidence" value="ECO:0007669"/>
    <property type="project" value="TreeGrafter"/>
</dbReference>
<organism evidence="3 4">
    <name type="scientific">Scheffersomyces stipitis (strain ATCC 58785 / CBS 6054 / NBRC 10063 / NRRL Y-11545)</name>
    <name type="common">Yeast</name>
    <name type="synonym">Pichia stipitis</name>
    <dbReference type="NCBI Taxonomy" id="322104"/>
    <lineage>
        <taxon>Eukaryota</taxon>
        <taxon>Fungi</taxon>
        <taxon>Dikarya</taxon>
        <taxon>Ascomycota</taxon>
        <taxon>Saccharomycotina</taxon>
        <taxon>Pichiomycetes</taxon>
        <taxon>Debaryomycetaceae</taxon>
        <taxon>Scheffersomyces</taxon>
    </lineage>
</organism>
<dbReference type="AlphaFoldDB" id="A3LU11"/>
<dbReference type="GO" id="GO:0006654">
    <property type="term" value="P:phosphatidic acid biosynthetic process"/>
    <property type="evidence" value="ECO:0007669"/>
    <property type="project" value="TreeGrafter"/>
</dbReference>
<dbReference type="InterPro" id="IPR029058">
    <property type="entry name" value="AB_hydrolase_fold"/>
</dbReference>
<accession>A3LU11</accession>
<dbReference type="SUPFAM" id="SSF53474">
    <property type="entry name" value="alpha/beta-Hydrolases"/>
    <property type="match status" value="1"/>
</dbReference>
<dbReference type="InterPro" id="IPR000073">
    <property type="entry name" value="AB_hydrolase_1"/>
</dbReference>
<dbReference type="OrthoDB" id="7457040at2759"/>
<dbReference type="InParanoid" id="A3LU11"/>
<dbReference type="GeneID" id="4838729"/>
<keyword evidence="4" id="KW-1185">Reference proteome</keyword>
<dbReference type="Gene3D" id="3.40.50.1820">
    <property type="entry name" value="alpha/beta hydrolase"/>
    <property type="match status" value="1"/>
</dbReference>
<proteinExistence type="predicted"/>
<evidence type="ECO:0000313" key="4">
    <source>
        <dbReference type="Proteomes" id="UP000002258"/>
    </source>
</evidence>
<name>A3LU11_PICST</name>
<feature type="region of interest" description="Disordered" evidence="1">
    <location>
        <begin position="35"/>
        <end position="57"/>
    </location>
</feature>
<dbReference type="GO" id="GO:0004623">
    <property type="term" value="F:phospholipase A2 activity"/>
    <property type="evidence" value="ECO:0007669"/>
    <property type="project" value="TreeGrafter"/>
</dbReference>
<dbReference type="HOGENOM" id="CLU_017361_3_1_1"/>
<dbReference type="PANTHER" id="PTHR42886:SF23">
    <property type="entry name" value="1-ACYLGLYCEROL-3-PHOSPHATE O-ACYLTRANSFERASE ICT1-RELATED"/>
    <property type="match status" value="1"/>
</dbReference>
<dbReference type="eggNOG" id="KOG4409">
    <property type="taxonomic scope" value="Eukaryota"/>
</dbReference>
<dbReference type="OMA" id="FNQYQGS"/>
<dbReference type="Pfam" id="PF00561">
    <property type="entry name" value="Abhydrolase_1"/>
    <property type="match status" value="1"/>
</dbReference>
<evidence type="ECO:0000256" key="1">
    <source>
        <dbReference type="SAM" id="MobiDB-lite"/>
    </source>
</evidence>
<evidence type="ECO:0000313" key="3">
    <source>
        <dbReference type="EMBL" id="ABN66503.2"/>
    </source>
</evidence>
<dbReference type="KEGG" id="pic:PICST_44442"/>
<reference evidence="3 4" key="1">
    <citation type="journal article" date="2007" name="Nat. Biotechnol.">
        <title>Genome sequence of the lignocellulose-bioconverting and xylose-fermenting yeast Pichia stipitis.</title>
        <authorList>
            <person name="Jeffries T.W."/>
            <person name="Grigoriev I.V."/>
            <person name="Grimwood J."/>
            <person name="Laplaza J.M."/>
            <person name="Aerts A."/>
            <person name="Salamov A."/>
            <person name="Schmutz J."/>
            <person name="Lindquist E."/>
            <person name="Dehal P."/>
            <person name="Shapiro H."/>
            <person name="Jin Y.S."/>
            <person name="Passoth V."/>
            <person name="Richardson P.M."/>
        </authorList>
    </citation>
    <scope>NUCLEOTIDE SEQUENCE [LARGE SCALE GENOMIC DNA]</scope>
    <source>
        <strain evidence="4">ATCC 58785 / CBS 6054 / NBRC 10063 / NRRL Y-11545</strain>
    </source>
</reference>
<dbReference type="EMBL" id="CP000498">
    <property type="protein sequence ID" value="ABN66503.2"/>
    <property type="molecule type" value="Genomic_DNA"/>
</dbReference>
<sequence>MSEAVRKARFKNTVIEYDLFRAILSDDIYIEEPIEEKNAEEKGRQPENEVQDEEPHTRNVPLYAELLDIEIDEDVSIHELYLVNNTDPSVTETHLVIIHGYMAALGYFVKNVEPLLKSQPGLRLHVIDLPGFGNSSRPTFPKEFLTEPKTKAEKIKQIVDIENWFIDKLECWRKKRGIKKFKLVGHSMGAYLSCCYLMKYNKASDKVVDEFIAVSPMGTESSYNSLLNNKKHQKNYHGDEIDPFREIVDFDEEDVVTDELRSLWESLGQPKFPKNYILEKIWKYNKSPFQILQNFGPFYSKILSYWSYKRFRNLKTNEDEASNSSLDLILKLHSYSYSIFNQYQGSGEIAITKFINHEILARLPLCDRGLVEYLNETLVKSLWVYGDKDWMNQKGGLYIHDKLKEINPEISDFKIIEDAGHHIYLDNPESFNKTCIDFFHLCA</sequence>
<dbReference type="Proteomes" id="UP000002258">
    <property type="component" value="Chromosome 4"/>
</dbReference>
<dbReference type="GO" id="GO:0055088">
    <property type="term" value="P:lipid homeostasis"/>
    <property type="evidence" value="ECO:0007669"/>
    <property type="project" value="TreeGrafter"/>
</dbReference>
<dbReference type="GO" id="GO:0035965">
    <property type="term" value="P:cardiolipin acyl-chain remodeling"/>
    <property type="evidence" value="ECO:0007669"/>
    <property type="project" value="TreeGrafter"/>
</dbReference>